<gene>
    <name evidence="10" type="primary">ND1</name>
</gene>
<evidence type="ECO:0000256" key="1">
    <source>
        <dbReference type="ARBA" id="ARBA00004141"/>
    </source>
</evidence>
<evidence type="ECO:0000256" key="2">
    <source>
        <dbReference type="ARBA" id="ARBA00010535"/>
    </source>
</evidence>
<feature type="transmembrane region" description="Helical" evidence="9">
    <location>
        <begin position="97"/>
        <end position="121"/>
    </location>
</feature>
<feature type="transmembrane region" description="Helical" evidence="9">
    <location>
        <begin position="220"/>
        <end position="243"/>
    </location>
</feature>
<dbReference type="EC" id="7.1.1.2" evidence="8"/>
<evidence type="ECO:0000256" key="4">
    <source>
        <dbReference type="ARBA" id="ARBA00022692"/>
    </source>
</evidence>
<dbReference type="EMBL" id="KX752425">
    <property type="protein sequence ID" value="AOR87143.1"/>
    <property type="molecule type" value="Genomic_DNA"/>
</dbReference>
<geneLocation type="mitochondrion" evidence="10"/>
<keyword evidence="7" id="KW-0520">NAD</keyword>
<feature type="transmembrane region" description="Helical" evidence="9">
    <location>
        <begin position="283"/>
        <end position="300"/>
    </location>
</feature>
<evidence type="ECO:0000256" key="9">
    <source>
        <dbReference type="SAM" id="Phobius"/>
    </source>
</evidence>
<proteinExistence type="inferred from homology"/>
<keyword evidence="5 9" id="KW-1133">Transmembrane helix</keyword>
<sequence length="310" mass="35054">MMTFLISIMFSFIFALAAMAFFTLLERKILGYAQIRKGPNKVSIMGIPQPMADALKLFSKAQSMPTMSNFIPFTVAPMSSLLLALILWVLAPTPHPSVFILYGVVLFLCISSLSVYTTIGMGWSSNSKYALLGALRSIAQTISYEVTLALWLIAALYLLNSFNLQWVMNNSTFMITLLSPIITYVWFTCLLAETNRTPFDFAEGESELVSGFNIEYASTLFAFIFMSEYMNIMFVSIMTSTLLLQKTLYPIFSFGFLISQALLIMLMFIILRATLPRMRYDRLMNLTWMSFLPASLAFIMNKALLSTLWP</sequence>
<comment type="similarity">
    <text evidence="2 7">Belongs to the complex I subunit 1 family.</text>
</comment>
<feature type="transmembrane region" description="Helical" evidence="9">
    <location>
        <begin position="6"/>
        <end position="25"/>
    </location>
</feature>
<keyword evidence="4 7" id="KW-0812">Transmembrane</keyword>
<evidence type="ECO:0000256" key="7">
    <source>
        <dbReference type="RuleBase" id="RU000471"/>
    </source>
</evidence>
<organism evidence="10">
    <name type="scientific">Typosyllis sp. patternB</name>
    <dbReference type="NCBI Taxonomy" id="1898411"/>
    <lineage>
        <taxon>Eukaryota</taxon>
        <taxon>Metazoa</taxon>
        <taxon>Spiralia</taxon>
        <taxon>Lophotrochozoa</taxon>
        <taxon>Annelida</taxon>
        <taxon>Polychaeta</taxon>
        <taxon>Errantia</taxon>
        <taxon>Phyllodocida</taxon>
        <taxon>Syllidae</taxon>
        <taxon>Typosyllis</taxon>
    </lineage>
</organism>
<keyword evidence="8" id="KW-0830">Ubiquinone</keyword>
<feature type="transmembrane region" description="Helical" evidence="9">
    <location>
        <begin position="171"/>
        <end position="192"/>
    </location>
</feature>
<dbReference type="PROSITE" id="PS00668">
    <property type="entry name" value="COMPLEX1_ND1_2"/>
    <property type="match status" value="1"/>
</dbReference>
<protein>
    <recommendedName>
        <fullName evidence="3 8">NADH-ubiquinone oxidoreductase chain 1</fullName>
        <ecNumber evidence="8">7.1.1.2</ecNumber>
    </recommendedName>
</protein>
<dbReference type="AlphaFoldDB" id="A0A1C9UZF1"/>
<accession>A0A1C9UZF1</accession>
<comment type="subcellular location">
    <subcellularLocation>
        <location evidence="1">Membrane</location>
        <topology evidence="1">Multi-pass membrane protein</topology>
    </subcellularLocation>
    <subcellularLocation>
        <location evidence="7">Mitochondrion inner membrane</location>
        <topology evidence="7">Multi-pass membrane protein</topology>
    </subcellularLocation>
</comment>
<evidence type="ECO:0000256" key="6">
    <source>
        <dbReference type="ARBA" id="ARBA00023136"/>
    </source>
</evidence>
<dbReference type="PANTHER" id="PTHR11432:SF3">
    <property type="entry name" value="NADH-UBIQUINONE OXIDOREDUCTASE CHAIN 1"/>
    <property type="match status" value="1"/>
</dbReference>
<evidence type="ECO:0000256" key="3">
    <source>
        <dbReference type="ARBA" id="ARBA00021009"/>
    </source>
</evidence>
<feature type="transmembrane region" description="Helical" evidence="9">
    <location>
        <begin position="70"/>
        <end position="91"/>
    </location>
</feature>
<dbReference type="GO" id="GO:0003954">
    <property type="term" value="F:NADH dehydrogenase activity"/>
    <property type="evidence" value="ECO:0007669"/>
    <property type="project" value="TreeGrafter"/>
</dbReference>
<dbReference type="PANTHER" id="PTHR11432">
    <property type="entry name" value="NADH DEHYDROGENASE SUBUNIT 1"/>
    <property type="match status" value="1"/>
</dbReference>
<dbReference type="InterPro" id="IPR001694">
    <property type="entry name" value="NADH_UbQ_OxRdtase_su1/FPO"/>
</dbReference>
<dbReference type="GO" id="GO:0009060">
    <property type="term" value="P:aerobic respiration"/>
    <property type="evidence" value="ECO:0007669"/>
    <property type="project" value="TreeGrafter"/>
</dbReference>
<evidence type="ECO:0000256" key="8">
    <source>
        <dbReference type="RuleBase" id="RU000473"/>
    </source>
</evidence>
<dbReference type="InterPro" id="IPR018086">
    <property type="entry name" value="NADH_UbQ_OxRdtase_su1_CS"/>
</dbReference>
<reference evidence="10" key="1">
    <citation type="journal article" date="2016" name="Gene">
        <title>Syllidae mitochondrial gene order is unusually variable for Annelida.</title>
        <authorList>
            <person name="Aguado M.T."/>
            <person name="Richter S."/>
            <person name="Sontowski R."/>
            <person name="Golombek A."/>
            <person name="Struck T.H."/>
            <person name="Bleidorn C."/>
        </authorList>
    </citation>
    <scope>NUCLEOTIDE SEQUENCE</scope>
</reference>
<name>A0A1C9UZF1_9ANNE</name>
<keyword evidence="8 10" id="KW-0496">Mitochondrion</keyword>
<dbReference type="Pfam" id="PF00146">
    <property type="entry name" value="NADHdh"/>
    <property type="match status" value="1"/>
</dbReference>
<keyword evidence="6 9" id="KW-0472">Membrane</keyword>
<comment type="catalytic activity">
    <reaction evidence="8">
        <text>a ubiquinone + NADH + 5 H(+)(in) = a ubiquinol + NAD(+) + 4 H(+)(out)</text>
        <dbReference type="Rhea" id="RHEA:29091"/>
        <dbReference type="Rhea" id="RHEA-COMP:9565"/>
        <dbReference type="Rhea" id="RHEA-COMP:9566"/>
        <dbReference type="ChEBI" id="CHEBI:15378"/>
        <dbReference type="ChEBI" id="CHEBI:16389"/>
        <dbReference type="ChEBI" id="CHEBI:17976"/>
        <dbReference type="ChEBI" id="CHEBI:57540"/>
        <dbReference type="ChEBI" id="CHEBI:57945"/>
        <dbReference type="EC" id="7.1.1.2"/>
    </reaction>
</comment>
<feature type="transmembrane region" description="Helical" evidence="9">
    <location>
        <begin position="142"/>
        <end position="159"/>
    </location>
</feature>
<dbReference type="HAMAP" id="MF_01350">
    <property type="entry name" value="NDH1_NuoH"/>
    <property type="match status" value="1"/>
</dbReference>
<evidence type="ECO:0000256" key="5">
    <source>
        <dbReference type="ARBA" id="ARBA00022989"/>
    </source>
</evidence>
<feature type="transmembrane region" description="Helical" evidence="9">
    <location>
        <begin position="249"/>
        <end position="271"/>
    </location>
</feature>
<dbReference type="GO" id="GO:0005743">
    <property type="term" value="C:mitochondrial inner membrane"/>
    <property type="evidence" value="ECO:0007669"/>
    <property type="project" value="UniProtKB-SubCell"/>
</dbReference>
<dbReference type="GO" id="GO:0008137">
    <property type="term" value="F:NADH dehydrogenase (ubiquinone) activity"/>
    <property type="evidence" value="ECO:0007669"/>
    <property type="project" value="UniProtKB-EC"/>
</dbReference>
<evidence type="ECO:0000313" key="10">
    <source>
        <dbReference type="EMBL" id="AOR87143.1"/>
    </source>
</evidence>